<evidence type="ECO:0000313" key="3">
    <source>
        <dbReference type="Proteomes" id="UP000515908"/>
    </source>
</evidence>
<dbReference type="EMBL" id="LR877147">
    <property type="protein sequence ID" value="CAD2214682.1"/>
    <property type="molecule type" value="Genomic_DNA"/>
</dbReference>
<feature type="region of interest" description="Disordered" evidence="1">
    <location>
        <begin position="96"/>
        <end position="186"/>
    </location>
</feature>
<evidence type="ECO:0000256" key="1">
    <source>
        <dbReference type="SAM" id="MobiDB-lite"/>
    </source>
</evidence>
<organism evidence="2 3">
    <name type="scientific">Angomonas deanei</name>
    <dbReference type="NCBI Taxonomy" id="59799"/>
    <lineage>
        <taxon>Eukaryota</taxon>
        <taxon>Discoba</taxon>
        <taxon>Euglenozoa</taxon>
        <taxon>Kinetoplastea</taxon>
        <taxon>Metakinetoplastina</taxon>
        <taxon>Trypanosomatida</taxon>
        <taxon>Trypanosomatidae</taxon>
        <taxon>Strigomonadinae</taxon>
        <taxon>Angomonas</taxon>
    </lineage>
</organism>
<feature type="compositionally biased region" description="Basic and acidic residues" evidence="1">
    <location>
        <begin position="431"/>
        <end position="479"/>
    </location>
</feature>
<protein>
    <submittedName>
        <fullName evidence="2">Uncharacterized protein</fullName>
    </submittedName>
</protein>
<evidence type="ECO:0000313" key="2">
    <source>
        <dbReference type="EMBL" id="CAD2214682.1"/>
    </source>
</evidence>
<feature type="compositionally biased region" description="Basic and acidic residues" evidence="1">
    <location>
        <begin position="493"/>
        <end position="538"/>
    </location>
</feature>
<dbReference type="InterPro" id="IPR039341">
    <property type="entry name" value="CFAP99"/>
</dbReference>
<reference evidence="2 3" key="1">
    <citation type="submission" date="2020-08" db="EMBL/GenBank/DDBJ databases">
        <authorList>
            <person name="Newling K."/>
            <person name="Davey J."/>
            <person name="Forrester S."/>
        </authorList>
    </citation>
    <scope>NUCLEOTIDE SEQUENCE [LARGE SCALE GENOMIC DNA]</scope>
    <source>
        <strain evidence="3">Crithidia deanei Carvalho (ATCC PRA-265)</strain>
    </source>
</reference>
<feature type="region of interest" description="Disordered" evidence="1">
    <location>
        <begin position="401"/>
        <end position="538"/>
    </location>
</feature>
<sequence length="579" mass="67909">MYLMAYLLVFRYHELGYDKIRKLFNAAGIAPRIAEYVEFLLNDKAVRSSAVPLWLHSYDREFLEESVLAPLQEIAPEATVEVVEWFQNKGLPQVAQPIVSEENPTRDVKKRKEKNKPPSAAEEGTRRTKLPPYEVREMAFTIPEPRPPPVKNTPEGANGVARAPKKPPTEPVGFSFHAREKKRKSVEEFTKDLQDMADSSKLNRRNSKELRKILEKNVDVRNTNATLMREAYINEKQMEEERKKLENKEFTLGDDADYEEWRRQQQEKEDEMRRVAVMERNLDALERTEHTREMKQAQENKKREENRKEREAAEKEAKRRQRSEAAQKAKQKGYVQKFRSNLQSGRAAAAESVAAEKSKSANEVRKENEKLALQKREAEEEEKNDRALLIAEIRLLRGRIKAQKETRMGASGADRRSSAVSSSEDGFGAMNKEDLQRELKAIRGNNAKEEEERRRAILSEKEKEREERSRLEENLLAERQRRRQQREQQQQQKKTEEKTQRASRTAKENARMLELHEKLESKRNAKRDAMRQQREKEKKNKYELLLRSKDIVALEQNRWKQLEEGAINRVVANQNKRLN</sequence>
<gene>
    <name evidence="2" type="ORF">ADEAN_000213300</name>
</gene>
<dbReference type="PANTHER" id="PTHR34649">
    <property type="entry name" value="CILIA- AND FLAGELLA-ASSOCIATED PROTEIN 99"/>
    <property type="match status" value="1"/>
</dbReference>
<feature type="region of interest" description="Disordered" evidence="1">
    <location>
        <begin position="240"/>
        <end position="384"/>
    </location>
</feature>
<dbReference type="AlphaFoldDB" id="A0A7G2C9J4"/>
<dbReference type="Proteomes" id="UP000515908">
    <property type="component" value="Chromosome 03"/>
</dbReference>
<keyword evidence="3" id="KW-1185">Reference proteome</keyword>
<feature type="compositionally biased region" description="Basic and acidic residues" evidence="1">
    <location>
        <begin position="402"/>
        <end position="417"/>
    </location>
</feature>
<feature type="compositionally biased region" description="Basic and acidic residues" evidence="1">
    <location>
        <begin position="240"/>
        <end position="251"/>
    </location>
</feature>
<feature type="compositionally biased region" description="Basic and acidic residues" evidence="1">
    <location>
        <begin position="354"/>
        <end position="384"/>
    </location>
</feature>
<proteinExistence type="predicted"/>
<name>A0A7G2C9J4_9TRYP</name>
<feature type="compositionally biased region" description="Basic and acidic residues" evidence="1">
    <location>
        <begin position="259"/>
        <end position="327"/>
    </location>
</feature>
<dbReference type="VEuPathDB" id="TriTrypDB:ADEAN_000213300"/>
<accession>A0A7G2C9J4</accession>
<dbReference type="PANTHER" id="PTHR34649:SF1">
    <property type="entry name" value="CILIA- AND FLAGELLA-ASSOCIATED PROTEIN 99"/>
    <property type="match status" value="1"/>
</dbReference>